<sequence>MKLPGRDDKTAVVVGTVTEDTACPRGAKLYLCALRVHGHAQRRILKGGEEILALDQLALDSPQGLWCRPDLRSHPLKGREMYRHLGKVS</sequence>
<proteinExistence type="predicted"/>
<dbReference type="GO" id="GO:0006412">
    <property type="term" value="P:translation"/>
    <property type="evidence" value="ECO:0007669"/>
    <property type="project" value="InterPro"/>
</dbReference>
<dbReference type="InterPro" id="IPR021131">
    <property type="entry name" value="Ribosomal_uL15/eL18"/>
</dbReference>
<evidence type="ECO:0000256" key="3">
    <source>
        <dbReference type="ARBA" id="ARBA00023274"/>
    </source>
</evidence>
<evidence type="ECO:0000256" key="1">
    <source>
        <dbReference type="ARBA" id="ARBA00011133"/>
    </source>
</evidence>
<dbReference type="GO" id="GO:0022625">
    <property type="term" value="C:cytosolic large ribosomal subunit"/>
    <property type="evidence" value="ECO:0007669"/>
    <property type="project" value="TreeGrafter"/>
</dbReference>
<dbReference type="PANTHER" id="PTHR10934:SF2">
    <property type="entry name" value="LARGE RIBOSOMAL SUBUNIT PROTEIN EL18"/>
    <property type="match status" value="1"/>
</dbReference>
<comment type="subunit">
    <text evidence="1">Component of the large ribosomal subunit.</text>
</comment>
<keyword evidence="3" id="KW-0687">Ribonucleoprotein</keyword>
<evidence type="ECO:0000256" key="2">
    <source>
        <dbReference type="ARBA" id="ARBA00022980"/>
    </source>
</evidence>
<organism evidence="5 6">
    <name type="scientific">Odobenus rosmarus divergens</name>
    <name type="common">Pacific walrus</name>
    <dbReference type="NCBI Taxonomy" id="9708"/>
    <lineage>
        <taxon>Eukaryota</taxon>
        <taxon>Metazoa</taxon>
        <taxon>Chordata</taxon>
        <taxon>Craniata</taxon>
        <taxon>Vertebrata</taxon>
        <taxon>Euteleostomi</taxon>
        <taxon>Mammalia</taxon>
        <taxon>Eutheria</taxon>
        <taxon>Laurasiatheria</taxon>
        <taxon>Carnivora</taxon>
        <taxon>Caniformia</taxon>
        <taxon>Pinnipedia</taxon>
        <taxon>Odobenidae</taxon>
        <taxon>Odobenus</taxon>
    </lineage>
</organism>
<dbReference type="RefSeq" id="XP_004410963.1">
    <property type="nucleotide sequence ID" value="XM_004410906.1"/>
</dbReference>
<keyword evidence="5" id="KW-1185">Reference proteome</keyword>
<dbReference type="GO" id="GO:0003723">
    <property type="term" value="F:RNA binding"/>
    <property type="evidence" value="ECO:0007669"/>
    <property type="project" value="TreeGrafter"/>
</dbReference>
<dbReference type="Proteomes" id="UP000245340">
    <property type="component" value="Unplaced"/>
</dbReference>
<dbReference type="GO" id="GO:0003735">
    <property type="term" value="F:structural constituent of ribosome"/>
    <property type="evidence" value="ECO:0007669"/>
    <property type="project" value="InterPro"/>
</dbReference>
<feature type="domain" description="Large ribosomal subunit protein uL15/eL18" evidence="4">
    <location>
        <begin position="1"/>
        <end position="87"/>
    </location>
</feature>
<dbReference type="Gene3D" id="3.100.10.10">
    <property type="match status" value="1"/>
</dbReference>
<accession>A0A9B0H3C6</accession>
<evidence type="ECO:0000313" key="5">
    <source>
        <dbReference type="Proteomes" id="UP000245340"/>
    </source>
</evidence>
<gene>
    <name evidence="6" type="primary">LOC101377716</name>
</gene>
<name>A0A9B0H3C6_ODORO</name>
<dbReference type="Pfam" id="PF17135">
    <property type="entry name" value="Ribosomal_L18"/>
    <property type="match status" value="1"/>
</dbReference>
<reference evidence="6" key="1">
    <citation type="submission" date="2025-08" db="UniProtKB">
        <authorList>
            <consortium name="RefSeq"/>
        </authorList>
    </citation>
    <scope>IDENTIFICATION</scope>
</reference>
<protein>
    <submittedName>
        <fullName evidence="6">Ribosomal protein L18-like</fullName>
    </submittedName>
</protein>
<dbReference type="AlphaFoldDB" id="A0A9B0H3C6"/>
<evidence type="ECO:0000259" key="4">
    <source>
        <dbReference type="Pfam" id="PF17135"/>
    </source>
</evidence>
<dbReference type="InterPro" id="IPR000039">
    <property type="entry name" value="Ribosomal_eL18"/>
</dbReference>
<keyword evidence="2" id="KW-0689">Ribosomal protein</keyword>
<evidence type="ECO:0000313" key="6">
    <source>
        <dbReference type="RefSeq" id="XP_004410963.1"/>
    </source>
</evidence>
<dbReference type="PANTHER" id="PTHR10934">
    <property type="entry name" value="60S RIBOSOMAL PROTEIN L18"/>
    <property type="match status" value="1"/>
</dbReference>